<evidence type="ECO:0000256" key="7">
    <source>
        <dbReference type="ARBA" id="ARBA00023125"/>
    </source>
</evidence>
<evidence type="ECO:0000313" key="12">
    <source>
        <dbReference type="Proteomes" id="UP001519342"/>
    </source>
</evidence>
<evidence type="ECO:0000256" key="5">
    <source>
        <dbReference type="ARBA" id="ARBA00022741"/>
    </source>
</evidence>
<proteinExistence type="predicted"/>
<evidence type="ECO:0000256" key="9">
    <source>
        <dbReference type="PROSITE-ProRule" id="PRU01091"/>
    </source>
</evidence>
<accession>A0ABS4G9F8</accession>
<dbReference type="RefSeq" id="WP_209510094.1">
    <property type="nucleotide sequence ID" value="NZ_JAGGKS010000001.1"/>
</dbReference>
<dbReference type="Gene3D" id="2.40.30.30">
    <property type="entry name" value="Riboflavin kinase-like"/>
    <property type="match status" value="1"/>
</dbReference>
<dbReference type="Pfam" id="PF00486">
    <property type="entry name" value="Trans_reg_C"/>
    <property type="match status" value="1"/>
</dbReference>
<evidence type="ECO:0000259" key="10">
    <source>
        <dbReference type="PROSITE" id="PS51755"/>
    </source>
</evidence>
<dbReference type="Gene3D" id="1.10.10.10">
    <property type="entry name" value="Winged helix-like DNA-binding domain superfamily/Winged helix DNA-binding domain"/>
    <property type="match status" value="1"/>
</dbReference>
<dbReference type="SMART" id="SM00862">
    <property type="entry name" value="Trans_reg_C"/>
    <property type="match status" value="1"/>
</dbReference>
<sequence>MERELYSEPIFLNGTVIHGRGIGKLVGTPTANLGELQIKEIPPQGVYVTQIVLHAHSYYGVTHIGRRPTVDNDSDISIEIHILNFNQDVYGERMEIQLYQKLREPRKFDDLAALLEQIRMDCDAVRVFFGLNDLSQQFSMDIHKHMVKLKGGEVFLSNKEFDALYLLYSNPEVAYTKEQIYEAVWHQPSNGCFHAVENTIFQIRKKLRSHENGDDCIKTIVGYGYKFNQKTDIND</sequence>
<dbReference type="InterPro" id="IPR001867">
    <property type="entry name" value="OmpR/PhoB-type_DNA-bd"/>
</dbReference>
<comment type="caution">
    <text evidence="11">The sequence shown here is derived from an EMBL/GenBank/DDBJ whole genome shotgun (WGS) entry which is preliminary data.</text>
</comment>
<dbReference type="EMBL" id="JAGGKS010000001">
    <property type="protein sequence ID" value="MBP1924325.1"/>
    <property type="molecule type" value="Genomic_DNA"/>
</dbReference>
<name>A0ABS4G9F8_9FIRM</name>
<keyword evidence="6" id="KW-0067">ATP-binding</keyword>
<evidence type="ECO:0000256" key="3">
    <source>
        <dbReference type="ARBA" id="ARBA00022643"/>
    </source>
</evidence>
<feature type="domain" description="OmpR/PhoB-type" evidence="10">
    <location>
        <begin position="129"/>
        <end position="229"/>
    </location>
</feature>
<protein>
    <recommendedName>
        <fullName evidence="1">riboflavin kinase</fullName>
        <ecNumber evidence="1">2.7.1.26</ecNumber>
    </recommendedName>
</protein>
<dbReference type="SUPFAM" id="SSF46894">
    <property type="entry name" value="C-terminal effector domain of the bipartite response regulators"/>
    <property type="match status" value="1"/>
</dbReference>
<dbReference type="Proteomes" id="UP001519342">
    <property type="component" value="Unassembled WGS sequence"/>
</dbReference>
<gene>
    <name evidence="11" type="ORF">J2Z76_000178</name>
</gene>
<dbReference type="SMART" id="SM00904">
    <property type="entry name" value="Flavokinase"/>
    <property type="match status" value="1"/>
</dbReference>
<dbReference type="EC" id="2.7.1.26" evidence="1"/>
<organism evidence="11 12">
    <name type="scientific">Sedimentibacter acidaminivorans</name>
    <dbReference type="NCBI Taxonomy" id="913099"/>
    <lineage>
        <taxon>Bacteria</taxon>
        <taxon>Bacillati</taxon>
        <taxon>Bacillota</taxon>
        <taxon>Tissierellia</taxon>
        <taxon>Sedimentibacter</taxon>
    </lineage>
</organism>
<keyword evidence="12" id="KW-1185">Reference proteome</keyword>
<keyword evidence="3" id="KW-0288">FMN</keyword>
<dbReference type="PANTHER" id="PTHR22749:SF6">
    <property type="entry name" value="RIBOFLAVIN KINASE"/>
    <property type="match status" value="1"/>
</dbReference>
<evidence type="ECO:0000313" key="11">
    <source>
        <dbReference type="EMBL" id="MBP1924325.1"/>
    </source>
</evidence>
<dbReference type="Pfam" id="PF01687">
    <property type="entry name" value="Flavokinase"/>
    <property type="match status" value="1"/>
</dbReference>
<reference evidence="11 12" key="1">
    <citation type="submission" date="2021-03" db="EMBL/GenBank/DDBJ databases">
        <title>Genomic Encyclopedia of Type Strains, Phase IV (KMG-IV): sequencing the most valuable type-strain genomes for metagenomic binning, comparative biology and taxonomic classification.</title>
        <authorList>
            <person name="Goeker M."/>
        </authorList>
    </citation>
    <scope>NUCLEOTIDE SEQUENCE [LARGE SCALE GENOMIC DNA]</scope>
    <source>
        <strain evidence="11 12">DSM 24004</strain>
    </source>
</reference>
<evidence type="ECO:0000256" key="6">
    <source>
        <dbReference type="ARBA" id="ARBA00022840"/>
    </source>
</evidence>
<dbReference type="InterPro" id="IPR023468">
    <property type="entry name" value="Riboflavin_kinase"/>
</dbReference>
<evidence type="ECO:0000256" key="8">
    <source>
        <dbReference type="ARBA" id="ARBA00047880"/>
    </source>
</evidence>
<keyword evidence="2" id="KW-0285">Flavoprotein</keyword>
<evidence type="ECO:0000256" key="4">
    <source>
        <dbReference type="ARBA" id="ARBA00022679"/>
    </source>
</evidence>
<dbReference type="PROSITE" id="PS51755">
    <property type="entry name" value="OMPR_PHOB"/>
    <property type="match status" value="1"/>
</dbReference>
<dbReference type="PANTHER" id="PTHR22749">
    <property type="entry name" value="RIBOFLAVIN KINASE/FMN ADENYLYLTRANSFERASE"/>
    <property type="match status" value="1"/>
</dbReference>
<keyword evidence="4" id="KW-0808">Transferase</keyword>
<comment type="catalytic activity">
    <reaction evidence="8">
        <text>riboflavin + ATP = FMN + ADP + H(+)</text>
        <dbReference type="Rhea" id="RHEA:14357"/>
        <dbReference type="ChEBI" id="CHEBI:15378"/>
        <dbReference type="ChEBI" id="CHEBI:30616"/>
        <dbReference type="ChEBI" id="CHEBI:57986"/>
        <dbReference type="ChEBI" id="CHEBI:58210"/>
        <dbReference type="ChEBI" id="CHEBI:456216"/>
        <dbReference type="EC" id="2.7.1.26"/>
    </reaction>
</comment>
<dbReference type="SUPFAM" id="SSF82114">
    <property type="entry name" value="Riboflavin kinase-like"/>
    <property type="match status" value="1"/>
</dbReference>
<keyword evidence="5" id="KW-0547">Nucleotide-binding</keyword>
<dbReference type="InterPro" id="IPR023465">
    <property type="entry name" value="Riboflavin_kinase_dom_sf"/>
</dbReference>
<dbReference type="CDD" id="cd00383">
    <property type="entry name" value="trans_reg_C"/>
    <property type="match status" value="1"/>
</dbReference>
<evidence type="ECO:0000256" key="1">
    <source>
        <dbReference type="ARBA" id="ARBA00012105"/>
    </source>
</evidence>
<dbReference type="InterPro" id="IPR016032">
    <property type="entry name" value="Sig_transdc_resp-reg_C-effctor"/>
</dbReference>
<feature type="DNA-binding region" description="OmpR/PhoB-type" evidence="9">
    <location>
        <begin position="129"/>
        <end position="229"/>
    </location>
</feature>
<evidence type="ECO:0000256" key="2">
    <source>
        <dbReference type="ARBA" id="ARBA00022630"/>
    </source>
</evidence>
<keyword evidence="7 9" id="KW-0238">DNA-binding</keyword>
<dbReference type="InterPro" id="IPR015865">
    <property type="entry name" value="Riboflavin_kinase_bac/euk"/>
</dbReference>
<dbReference type="InterPro" id="IPR036388">
    <property type="entry name" value="WH-like_DNA-bd_sf"/>
</dbReference>